<dbReference type="EMBL" id="JACIEB010000004">
    <property type="protein sequence ID" value="MBB3982295.1"/>
    <property type="molecule type" value="Genomic_DNA"/>
</dbReference>
<gene>
    <name evidence="2" type="ORF">GGR44_001958</name>
</gene>
<dbReference type="InterPro" id="IPR037401">
    <property type="entry name" value="SnoaL-like"/>
</dbReference>
<dbReference type="SUPFAM" id="SSF54427">
    <property type="entry name" value="NTF2-like"/>
    <property type="match status" value="1"/>
</dbReference>
<proteinExistence type="predicted"/>
<reference evidence="2 3" key="1">
    <citation type="submission" date="2020-08" db="EMBL/GenBank/DDBJ databases">
        <title>Genomic Encyclopedia of Type Strains, Phase IV (KMG-IV): sequencing the most valuable type-strain genomes for metagenomic binning, comparative biology and taxonomic classification.</title>
        <authorList>
            <person name="Goeker M."/>
        </authorList>
    </citation>
    <scope>NUCLEOTIDE SEQUENCE [LARGE SCALE GENOMIC DNA]</scope>
    <source>
        <strain evidence="2 3">DSM 29348</strain>
    </source>
</reference>
<keyword evidence="3" id="KW-1185">Reference proteome</keyword>
<protein>
    <recommendedName>
        <fullName evidence="1">SnoaL-like domain-containing protein</fullName>
    </recommendedName>
</protein>
<dbReference type="Pfam" id="PF12680">
    <property type="entry name" value="SnoaL_2"/>
    <property type="match status" value="1"/>
</dbReference>
<name>A0A7W6GNY2_9SPHN</name>
<organism evidence="2 3">
    <name type="scientific">Sphingobium fontiphilum</name>
    <dbReference type="NCBI Taxonomy" id="944425"/>
    <lineage>
        <taxon>Bacteria</taxon>
        <taxon>Pseudomonadati</taxon>
        <taxon>Pseudomonadota</taxon>
        <taxon>Alphaproteobacteria</taxon>
        <taxon>Sphingomonadales</taxon>
        <taxon>Sphingomonadaceae</taxon>
        <taxon>Sphingobium</taxon>
    </lineage>
</organism>
<sequence>MADLEANKTVARRYMQAVEQGDIETIEALQHPDCRWWILGHGDMSRADFIASVRGGLLSAQRRTAEIVGITAEGDRVAVEVRGEMVFPDRVYRNEYHNLLMIRDGQIVSGKEYMDTRAVAEAFSAGQQAP</sequence>
<evidence type="ECO:0000259" key="1">
    <source>
        <dbReference type="Pfam" id="PF12680"/>
    </source>
</evidence>
<dbReference type="RefSeq" id="WP_183955375.1">
    <property type="nucleotide sequence ID" value="NZ_JACIEB010000004.1"/>
</dbReference>
<dbReference type="AlphaFoldDB" id="A0A7W6GNY2"/>
<dbReference type="Proteomes" id="UP000552757">
    <property type="component" value="Unassembled WGS sequence"/>
</dbReference>
<accession>A0A7W6GNY2</accession>
<evidence type="ECO:0000313" key="3">
    <source>
        <dbReference type="Proteomes" id="UP000552757"/>
    </source>
</evidence>
<evidence type="ECO:0000313" key="2">
    <source>
        <dbReference type="EMBL" id="MBB3982295.1"/>
    </source>
</evidence>
<feature type="domain" description="SnoaL-like" evidence="1">
    <location>
        <begin position="11"/>
        <end position="109"/>
    </location>
</feature>
<dbReference type="InterPro" id="IPR032710">
    <property type="entry name" value="NTF2-like_dom_sf"/>
</dbReference>
<comment type="caution">
    <text evidence="2">The sequence shown here is derived from an EMBL/GenBank/DDBJ whole genome shotgun (WGS) entry which is preliminary data.</text>
</comment>
<dbReference type="Gene3D" id="3.10.450.50">
    <property type="match status" value="1"/>
</dbReference>